<dbReference type="RefSeq" id="WP_036624569.1">
    <property type="nucleotide sequence ID" value="NZ_BGML01000001.1"/>
</dbReference>
<feature type="chain" id="PRO_5001867208" evidence="1">
    <location>
        <begin position="25"/>
        <end position="147"/>
    </location>
</feature>
<dbReference type="EMBL" id="JMQA01000053">
    <property type="protein sequence ID" value="KFM93027.1"/>
    <property type="molecule type" value="Genomic_DNA"/>
</dbReference>
<dbReference type="GeneID" id="77012414"/>
<protein>
    <submittedName>
        <fullName evidence="2">Putative lipoprotein</fullName>
    </submittedName>
</protein>
<keyword evidence="1" id="KW-0732">Signal</keyword>
<gene>
    <name evidence="2" type="ORF">DJ90_2888</name>
</gene>
<dbReference type="Gene3D" id="3.10.450.50">
    <property type="match status" value="1"/>
</dbReference>
<evidence type="ECO:0000313" key="3">
    <source>
        <dbReference type="Proteomes" id="UP000029278"/>
    </source>
</evidence>
<dbReference type="SUPFAM" id="SSF54427">
    <property type="entry name" value="NTF2-like"/>
    <property type="match status" value="1"/>
</dbReference>
<organism evidence="2 3">
    <name type="scientific">Paenibacillus macerans</name>
    <name type="common">Bacillus macerans</name>
    <dbReference type="NCBI Taxonomy" id="44252"/>
    <lineage>
        <taxon>Bacteria</taxon>
        <taxon>Bacillati</taxon>
        <taxon>Bacillota</taxon>
        <taxon>Bacilli</taxon>
        <taxon>Bacillales</taxon>
        <taxon>Paenibacillaceae</taxon>
        <taxon>Paenibacillus</taxon>
    </lineage>
</organism>
<dbReference type="STRING" id="44252.DJ90_2888"/>
<reference evidence="2 3" key="1">
    <citation type="submission" date="2014-04" db="EMBL/GenBank/DDBJ databases">
        <authorList>
            <person name="Bishop-Lilly K.A."/>
            <person name="Broomall S.M."/>
            <person name="Chain P.S."/>
            <person name="Chertkov O."/>
            <person name="Coyne S.R."/>
            <person name="Daligault H.E."/>
            <person name="Davenport K.W."/>
            <person name="Erkkila T."/>
            <person name="Frey K.G."/>
            <person name="Gibbons H.S."/>
            <person name="Gu W."/>
            <person name="Jaissle J."/>
            <person name="Johnson S.L."/>
            <person name="Koroleva G.I."/>
            <person name="Ladner J.T."/>
            <person name="Lo C.-C."/>
            <person name="Minogue T.D."/>
            <person name="Munk C."/>
            <person name="Palacios G.F."/>
            <person name="Redden C.L."/>
            <person name="Rosenzweig C.N."/>
            <person name="Scholz M.B."/>
            <person name="Teshima H."/>
            <person name="Xu Y."/>
        </authorList>
    </citation>
    <scope>NUCLEOTIDE SEQUENCE [LARGE SCALE GENOMIC DNA]</scope>
    <source>
        <strain evidence="2 3">8244</strain>
    </source>
</reference>
<dbReference type="Proteomes" id="UP000029278">
    <property type="component" value="Unassembled WGS sequence"/>
</dbReference>
<proteinExistence type="predicted"/>
<evidence type="ECO:0000313" key="2">
    <source>
        <dbReference type="EMBL" id="KFM93027.1"/>
    </source>
</evidence>
<dbReference type="PROSITE" id="PS51257">
    <property type="entry name" value="PROKAR_LIPOPROTEIN"/>
    <property type="match status" value="1"/>
</dbReference>
<dbReference type="AlphaFoldDB" id="A0A090Y5B7"/>
<evidence type="ECO:0000256" key="1">
    <source>
        <dbReference type="SAM" id="SignalP"/>
    </source>
</evidence>
<dbReference type="PATRIC" id="fig|44252.3.peg.6197"/>
<name>A0A090Y5B7_PAEMA</name>
<dbReference type="InterPro" id="IPR032710">
    <property type="entry name" value="NTF2-like_dom_sf"/>
</dbReference>
<accession>A0A090Y5B7</accession>
<keyword evidence="3" id="KW-1185">Reference proteome</keyword>
<keyword evidence="2" id="KW-0449">Lipoprotein</keyword>
<sequence length="147" mass="16488">MRKIAFACFIICVMLLAGCSGMKADESPRQTLERYMQAIAEKDAEQLAALYGGSYEGLINLFPDADPDDKQHLFEQYLKLLPDISLKEITAGTGESADSYKFTVTFQLEDGTLFETREFDTVTNQFTYTVKKTDGALKVMELPPYQA</sequence>
<dbReference type="HOGENOM" id="CLU_1766190_0_0_9"/>
<feature type="signal peptide" evidence="1">
    <location>
        <begin position="1"/>
        <end position="24"/>
    </location>
</feature>
<comment type="caution">
    <text evidence="2">The sequence shown here is derived from an EMBL/GenBank/DDBJ whole genome shotgun (WGS) entry which is preliminary data.</text>
</comment>